<dbReference type="GO" id="GO:0006869">
    <property type="term" value="P:lipid transport"/>
    <property type="evidence" value="ECO:0007669"/>
    <property type="project" value="InterPro"/>
</dbReference>
<keyword evidence="2" id="KW-0812">Transmembrane</keyword>
<reference evidence="3" key="2">
    <citation type="submission" date="2020-11" db="EMBL/GenBank/DDBJ databases">
        <authorList>
            <person name="McCartney M.A."/>
            <person name="Auch B."/>
            <person name="Kono T."/>
            <person name="Mallez S."/>
            <person name="Becker A."/>
            <person name="Gohl D.M."/>
            <person name="Silverstein K.A.T."/>
            <person name="Koren S."/>
            <person name="Bechman K.B."/>
            <person name="Herman A."/>
            <person name="Abrahante J.E."/>
            <person name="Garbe J."/>
        </authorList>
    </citation>
    <scope>NUCLEOTIDE SEQUENCE</scope>
    <source>
        <strain evidence="3">Duluth1</strain>
        <tissue evidence="3">Whole animal</tissue>
    </source>
</reference>
<comment type="caution">
    <text evidence="3">The sequence shown here is derived from an EMBL/GenBank/DDBJ whole genome shotgun (WGS) entry which is preliminary data.</text>
</comment>
<dbReference type="InterPro" id="IPR008405">
    <property type="entry name" value="ApoL"/>
</dbReference>
<gene>
    <name evidence="3" type="ORF">DPMN_023704</name>
</gene>
<dbReference type="EMBL" id="JAIWYP010000002">
    <property type="protein sequence ID" value="KAH3860780.1"/>
    <property type="molecule type" value="Genomic_DNA"/>
</dbReference>
<dbReference type="Pfam" id="PF05461">
    <property type="entry name" value="ApoL"/>
    <property type="match status" value="1"/>
</dbReference>
<dbReference type="PANTHER" id="PTHR14096:SF28">
    <property type="entry name" value="APOLIPOPROTEIN L, 1-RELATED"/>
    <property type="match status" value="1"/>
</dbReference>
<evidence type="ECO:0000313" key="3">
    <source>
        <dbReference type="EMBL" id="KAH3860780.1"/>
    </source>
</evidence>
<evidence type="ECO:0000256" key="2">
    <source>
        <dbReference type="SAM" id="Phobius"/>
    </source>
</evidence>
<keyword evidence="2" id="KW-0472">Membrane</keyword>
<reference evidence="3" key="1">
    <citation type="journal article" date="2019" name="bioRxiv">
        <title>The Genome of the Zebra Mussel, Dreissena polymorpha: A Resource for Invasive Species Research.</title>
        <authorList>
            <person name="McCartney M.A."/>
            <person name="Auch B."/>
            <person name="Kono T."/>
            <person name="Mallez S."/>
            <person name="Zhang Y."/>
            <person name="Obille A."/>
            <person name="Becker A."/>
            <person name="Abrahante J.E."/>
            <person name="Garbe J."/>
            <person name="Badalamenti J.P."/>
            <person name="Herman A."/>
            <person name="Mangelson H."/>
            <person name="Liachko I."/>
            <person name="Sullivan S."/>
            <person name="Sone E.D."/>
            <person name="Koren S."/>
            <person name="Silverstein K.A.T."/>
            <person name="Beckman K.B."/>
            <person name="Gohl D.M."/>
        </authorList>
    </citation>
    <scope>NUCLEOTIDE SEQUENCE</scope>
    <source>
        <strain evidence="3">Duluth1</strain>
        <tissue evidence="3">Whole animal</tissue>
    </source>
</reference>
<feature type="transmembrane region" description="Helical" evidence="2">
    <location>
        <begin position="55"/>
        <end position="73"/>
    </location>
</feature>
<evidence type="ECO:0008006" key="5">
    <source>
        <dbReference type="Google" id="ProtNLM"/>
    </source>
</evidence>
<dbReference type="GO" id="GO:0008289">
    <property type="term" value="F:lipid binding"/>
    <property type="evidence" value="ECO:0007669"/>
    <property type="project" value="InterPro"/>
</dbReference>
<organism evidence="3 4">
    <name type="scientific">Dreissena polymorpha</name>
    <name type="common">Zebra mussel</name>
    <name type="synonym">Mytilus polymorpha</name>
    <dbReference type="NCBI Taxonomy" id="45954"/>
    <lineage>
        <taxon>Eukaryota</taxon>
        <taxon>Metazoa</taxon>
        <taxon>Spiralia</taxon>
        <taxon>Lophotrochozoa</taxon>
        <taxon>Mollusca</taxon>
        <taxon>Bivalvia</taxon>
        <taxon>Autobranchia</taxon>
        <taxon>Heteroconchia</taxon>
        <taxon>Euheterodonta</taxon>
        <taxon>Imparidentia</taxon>
        <taxon>Neoheterodontei</taxon>
        <taxon>Myida</taxon>
        <taxon>Dreissenoidea</taxon>
        <taxon>Dreissenidae</taxon>
        <taxon>Dreissena</taxon>
    </lineage>
</organism>
<dbReference type="GO" id="GO:0042157">
    <property type="term" value="P:lipoprotein metabolic process"/>
    <property type="evidence" value="ECO:0007669"/>
    <property type="project" value="InterPro"/>
</dbReference>
<protein>
    <recommendedName>
        <fullName evidence="5">Apolipoprotein L3</fullName>
    </recommendedName>
</protein>
<accession>A0A9D4LL76</accession>
<keyword evidence="2" id="KW-1133">Transmembrane helix</keyword>
<keyword evidence="4" id="KW-1185">Reference proteome</keyword>
<dbReference type="AlphaFoldDB" id="A0A9D4LL76"/>
<dbReference type="PANTHER" id="PTHR14096">
    <property type="entry name" value="APOLIPOPROTEIN L"/>
    <property type="match status" value="1"/>
</dbReference>
<dbReference type="GO" id="GO:0016020">
    <property type="term" value="C:membrane"/>
    <property type="evidence" value="ECO:0007669"/>
    <property type="project" value="TreeGrafter"/>
</dbReference>
<dbReference type="OrthoDB" id="5976087at2759"/>
<feature type="transmembrane region" description="Helical" evidence="2">
    <location>
        <begin position="79"/>
        <end position="101"/>
    </location>
</feature>
<proteinExistence type="inferred from homology"/>
<dbReference type="Proteomes" id="UP000828390">
    <property type="component" value="Unassembled WGS sequence"/>
</dbReference>
<name>A0A9D4LL76_DREPO</name>
<evidence type="ECO:0000256" key="1">
    <source>
        <dbReference type="ARBA" id="ARBA00010090"/>
    </source>
</evidence>
<evidence type="ECO:0000313" key="4">
    <source>
        <dbReference type="Proteomes" id="UP000828390"/>
    </source>
</evidence>
<dbReference type="GO" id="GO:0005576">
    <property type="term" value="C:extracellular region"/>
    <property type="evidence" value="ECO:0007669"/>
    <property type="project" value="InterPro"/>
</dbReference>
<comment type="similarity">
    <text evidence="1">Belongs to the apolipoprotein L family.</text>
</comment>
<sequence length="301" mass="32268">MYIGRDDVERVERLGIQLQKFRQETTEVARALQDVSKEFHQAYIDAKKATIKGSTAGVVGGTIAAVGFGLSFVTFGASIGLTVVGALIGAAGGMVTGHAAIKESIRSKRAVEKAEQLIKMFESTRNEILTECKEISEKLHIDGLDTRFPPWKSFFSKLVSGSVDIGWSVAWKTIYTTVTNVKLGRAASQLTFGSCVSTTGRVTAASLKATSAAARGLHIAGGVIGILLIPVDIGFLVHSARAVAADNLPDTSKKIAEVAEKLLENCPDENDISQMILETIRELNLEISLEPNESVPSIQCY</sequence>